<keyword evidence="3" id="KW-1185">Reference proteome</keyword>
<evidence type="ECO:0000313" key="2">
    <source>
        <dbReference type="EMBL" id="MCQ8835249.1"/>
    </source>
</evidence>
<dbReference type="InterPro" id="IPR016161">
    <property type="entry name" value="Ald_DH/histidinol_DH"/>
</dbReference>
<gene>
    <name evidence="2" type="ORF">NQU54_40995</name>
</gene>
<evidence type="ECO:0000256" key="1">
    <source>
        <dbReference type="ARBA" id="ARBA00023002"/>
    </source>
</evidence>
<dbReference type="Gene3D" id="3.40.605.10">
    <property type="entry name" value="Aldehyde Dehydrogenase, Chain A, domain 1"/>
    <property type="match status" value="1"/>
</dbReference>
<protein>
    <submittedName>
        <fullName evidence="2">Uncharacterized protein</fullName>
    </submittedName>
</protein>
<dbReference type="SUPFAM" id="SSF53720">
    <property type="entry name" value="ALDH-like"/>
    <property type="match status" value="1"/>
</dbReference>
<sequence length="83" mass="8351">MGGDSVSALAAGCPVVVFALDDLEYAGAAPAAIRACVAAIAVSRESSGCPGWALTGADALRDPRVKAAAFTGSTQRGRHLRLH</sequence>
<proteinExistence type="predicted"/>
<dbReference type="GO" id="GO:0016491">
    <property type="term" value="F:oxidoreductase activity"/>
    <property type="evidence" value="ECO:0007669"/>
    <property type="project" value="UniProtKB-KW"/>
</dbReference>
<reference evidence="2" key="1">
    <citation type="submission" date="2022-06" db="EMBL/GenBank/DDBJ databases">
        <title>WGS of actinobacteria.</title>
        <authorList>
            <person name="Thawai C."/>
        </authorList>
    </citation>
    <scope>NUCLEOTIDE SEQUENCE</scope>
    <source>
        <strain evidence="2">DSM 42010</strain>
    </source>
</reference>
<dbReference type="Proteomes" id="UP001142400">
    <property type="component" value="Unassembled WGS sequence"/>
</dbReference>
<accession>A0A9X2M916</accession>
<keyword evidence="1" id="KW-0560">Oxidoreductase</keyword>
<dbReference type="RefSeq" id="WP_257635428.1">
    <property type="nucleotide sequence ID" value="NZ_JANIIC010000073.1"/>
</dbReference>
<dbReference type="AlphaFoldDB" id="A0A9X2M916"/>
<name>A0A9X2M916_STRMQ</name>
<dbReference type="InterPro" id="IPR016162">
    <property type="entry name" value="Ald_DH_N"/>
</dbReference>
<dbReference type="EMBL" id="JANIIC010000073">
    <property type="protein sequence ID" value="MCQ8835249.1"/>
    <property type="molecule type" value="Genomic_DNA"/>
</dbReference>
<organism evidence="2 3">
    <name type="scientific">Streptomyces malaysiensis subsp. samsunensis</name>
    <dbReference type="NCBI Taxonomy" id="459658"/>
    <lineage>
        <taxon>Bacteria</taxon>
        <taxon>Bacillati</taxon>
        <taxon>Actinomycetota</taxon>
        <taxon>Actinomycetes</taxon>
        <taxon>Kitasatosporales</taxon>
        <taxon>Streptomycetaceae</taxon>
        <taxon>Streptomyces</taxon>
        <taxon>Streptomyces violaceusniger group</taxon>
    </lineage>
</organism>
<comment type="caution">
    <text evidence="2">The sequence shown here is derived from an EMBL/GenBank/DDBJ whole genome shotgun (WGS) entry which is preliminary data.</text>
</comment>
<evidence type="ECO:0000313" key="3">
    <source>
        <dbReference type="Proteomes" id="UP001142400"/>
    </source>
</evidence>